<feature type="transmembrane region" description="Helical" evidence="2">
    <location>
        <begin position="56"/>
        <end position="77"/>
    </location>
</feature>
<keyword evidence="2" id="KW-0472">Membrane</keyword>
<reference evidence="3 4" key="1">
    <citation type="submission" date="2021-08" db="EMBL/GenBank/DDBJ databases">
        <title>Draft Genome Sequence of Phanerochaete sordida strain YK-624.</title>
        <authorList>
            <person name="Mori T."/>
            <person name="Dohra H."/>
            <person name="Suzuki T."/>
            <person name="Kawagishi H."/>
            <person name="Hirai H."/>
        </authorList>
    </citation>
    <scope>NUCLEOTIDE SEQUENCE [LARGE SCALE GENOMIC DNA]</scope>
    <source>
        <strain evidence="3 4">YK-624</strain>
    </source>
</reference>
<feature type="transmembrane region" description="Helical" evidence="2">
    <location>
        <begin position="176"/>
        <end position="200"/>
    </location>
</feature>
<name>A0A9P3LEC7_9APHY</name>
<feature type="transmembrane region" description="Helical" evidence="2">
    <location>
        <begin position="221"/>
        <end position="243"/>
    </location>
</feature>
<feature type="compositionally biased region" description="Basic and acidic residues" evidence="1">
    <location>
        <begin position="324"/>
        <end position="334"/>
    </location>
</feature>
<keyword evidence="2" id="KW-1133">Transmembrane helix</keyword>
<evidence type="ECO:0000256" key="2">
    <source>
        <dbReference type="SAM" id="Phobius"/>
    </source>
</evidence>
<dbReference type="AlphaFoldDB" id="A0A9P3LEC7"/>
<accession>A0A9P3LEC7</accession>
<feature type="transmembrane region" description="Helical" evidence="2">
    <location>
        <begin position="249"/>
        <end position="268"/>
    </location>
</feature>
<feature type="transmembrane region" description="Helical" evidence="2">
    <location>
        <begin position="15"/>
        <end position="36"/>
    </location>
</feature>
<feature type="transmembrane region" description="Helical" evidence="2">
    <location>
        <begin position="135"/>
        <end position="156"/>
    </location>
</feature>
<comment type="caution">
    <text evidence="3">The sequence shown here is derived from an EMBL/GenBank/DDBJ whole genome shotgun (WGS) entry which is preliminary data.</text>
</comment>
<gene>
    <name evidence="3" type="ORF">PsYK624_082630</name>
</gene>
<dbReference type="Proteomes" id="UP000703269">
    <property type="component" value="Unassembled WGS sequence"/>
</dbReference>
<keyword evidence="2" id="KW-0812">Transmembrane</keyword>
<dbReference type="OrthoDB" id="3269446at2759"/>
<evidence type="ECO:0000256" key="1">
    <source>
        <dbReference type="SAM" id="MobiDB-lite"/>
    </source>
</evidence>
<proteinExistence type="predicted"/>
<evidence type="ECO:0000313" key="3">
    <source>
        <dbReference type="EMBL" id="GJE92110.1"/>
    </source>
</evidence>
<organism evidence="3 4">
    <name type="scientific">Phanerochaete sordida</name>
    <dbReference type="NCBI Taxonomy" id="48140"/>
    <lineage>
        <taxon>Eukaryota</taxon>
        <taxon>Fungi</taxon>
        <taxon>Dikarya</taxon>
        <taxon>Basidiomycota</taxon>
        <taxon>Agaricomycotina</taxon>
        <taxon>Agaricomycetes</taxon>
        <taxon>Polyporales</taxon>
        <taxon>Phanerochaetaceae</taxon>
        <taxon>Phanerochaete</taxon>
    </lineage>
</organism>
<sequence>MAADQGKFPIAEAQLVGLFMECVAYGIFLVTFGLCVKALLCKRDQLVLKPLREVNWGMFSVAILMFIFSTFDVAFGLRHNLDAFIFYKGAGGPEAEFKDIGYWVNIMKTVDFVAQTSIGDAILIYRCWMVYSRRLLIILLPVALWIMTLVSGAMMIWVESTTDQNALLDDPRITPWLDTITACTLAVNVLVTSLIVWRIWRVKSKSAAATLHPHRLSRVMRIILDSGLLYTICVIIFFGTTLAGSNAQYGVSDVVVQVIGITFNLIIVRVNNGTAADAEQFTTTTGLPRTAPSYPLRFLHTQTLDPPTFTIPAEVGVEVEVTQHHDGDDQEHSFTKARHSWKGADNLSV</sequence>
<evidence type="ECO:0000313" key="4">
    <source>
        <dbReference type="Proteomes" id="UP000703269"/>
    </source>
</evidence>
<dbReference type="EMBL" id="BPQB01000024">
    <property type="protein sequence ID" value="GJE92110.1"/>
    <property type="molecule type" value="Genomic_DNA"/>
</dbReference>
<feature type="region of interest" description="Disordered" evidence="1">
    <location>
        <begin position="324"/>
        <end position="349"/>
    </location>
</feature>
<keyword evidence="4" id="KW-1185">Reference proteome</keyword>
<protein>
    <submittedName>
        <fullName evidence="3">Uncharacterized protein</fullName>
    </submittedName>
</protein>